<evidence type="ECO:0000256" key="3">
    <source>
        <dbReference type="ARBA" id="ARBA00022729"/>
    </source>
</evidence>
<keyword evidence="4" id="KW-0574">Periplasm</keyword>
<sequence length="209" mass="21884">MGGWGPGAGYGGCPGAGMMGGPGMMGGMGMMGMMPMMMNMMGGGMGMGGPGMMGPGMMGGMGPGMGMMGPGMGMGMMGGGMMGPGGMGMGPLAMLDLTDDQRAKIAKIQDETRKRQWELSGKLLDEQARLRDLYLNEKPDPKQVGQVYGNVAKLNQQMAEISTEAHNRMFDVLTKEQRDQLSQWRRGTARGFGPGGMTGPGGQPMKPRQ</sequence>
<name>A0A1C7AEV7_9GAMM</name>
<organism evidence="6 7">
    <name type="scientific">Sulfurifustis variabilis</name>
    <dbReference type="NCBI Taxonomy" id="1675686"/>
    <lineage>
        <taxon>Bacteria</taxon>
        <taxon>Pseudomonadati</taxon>
        <taxon>Pseudomonadota</taxon>
        <taxon>Gammaproteobacteria</taxon>
        <taxon>Acidiferrobacterales</taxon>
        <taxon>Acidiferrobacteraceae</taxon>
        <taxon>Sulfurifustis</taxon>
    </lineage>
</organism>
<keyword evidence="3" id="KW-0732">Signal</keyword>
<dbReference type="Proteomes" id="UP000218899">
    <property type="component" value="Chromosome"/>
</dbReference>
<evidence type="ECO:0000256" key="1">
    <source>
        <dbReference type="ARBA" id="ARBA00004418"/>
    </source>
</evidence>
<dbReference type="PANTHER" id="PTHR38102:SF1">
    <property type="entry name" value="PERIPLASMIC CHAPERONE SPY"/>
    <property type="match status" value="1"/>
</dbReference>
<dbReference type="Gene3D" id="1.20.120.1490">
    <property type="match status" value="1"/>
</dbReference>
<evidence type="ECO:0000256" key="4">
    <source>
        <dbReference type="ARBA" id="ARBA00022764"/>
    </source>
</evidence>
<gene>
    <name evidence="6" type="ORF">SVA_3165</name>
</gene>
<proteinExistence type="inferred from homology"/>
<feature type="compositionally biased region" description="Gly residues" evidence="5">
    <location>
        <begin position="190"/>
        <end position="202"/>
    </location>
</feature>
<dbReference type="Pfam" id="PF07813">
    <property type="entry name" value="LTXXQ"/>
    <property type="match status" value="1"/>
</dbReference>
<dbReference type="InterPro" id="IPR052211">
    <property type="entry name" value="Cpx_auxiliary_protein"/>
</dbReference>
<feature type="region of interest" description="Disordered" evidence="5">
    <location>
        <begin position="177"/>
        <end position="209"/>
    </location>
</feature>
<dbReference type="KEGG" id="sva:SVA_3165"/>
<evidence type="ECO:0000313" key="6">
    <source>
        <dbReference type="EMBL" id="BAU49713.1"/>
    </source>
</evidence>
<reference evidence="6 7" key="1">
    <citation type="submission" date="2015-08" db="EMBL/GenBank/DDBJ databases">
        <title>Complete genome sequence of Sulfurifustis variabilis.</title>
        <authorList>
            <person name="Miura A."/>
            <person name="Kojima H."/>
            <person name="Fukui M."/>
        </authorList>
    </citation>
    <scope>NUCLEOTIDE SEQUENCE [LARGE SCALE GENOMIC DNA]</scope>
    <source>
        <strain evidence="7">skN76</strain>
    </source>
</reference>
<dbReference type="PANTHER" id="PTHR38102">
    <property type="entry name" value="PERIPLASMIC CHAPERONE SPY"/>
    <property type="match status" value="1"/>
</dbReference>
<evidence type="ECO:0008006" key="8">
    <source>
        <dbReference type="Google" id="ProtNLM"/>
    </source>
</evidence>
<protein>
    <recommendedName>
        <fullName evidence="8">Zinc resistance-associated protein</fullName>
    </recommendedName>
</protein>
<evidence type="ECO:0000313" key="7">
    <source>
        <dbReference type="Proteomes" id="UP000218899"/>
    </source>
</evidence>
<keyword evidence="7" id="KW-1185">Reference proteome</keyword>
<dbReference type="InterPro" id="IPR012899">
    <property type="entry name" value="LTXXQ"/>
</dbReference>
<dbReference type="EMBL" id="AP014936">
    <property type="protein sequence ID" value="BAU49713.1"/>
    <property type="molecule type" value="Genomic_DNA"/>
</dbReference>
<comment type="subcellular location">
    <subcellularLocation>
        <location evidence="1">Periplasm</location>
    </subcellularLocation>
</comment>
<comment type="similarity">
    <text evidence="2">Belongs to the CpxP/Spy family.</text>
</comment>
<dbReference type="AlphaFoldDB" id="A0A1C7AEV7"/>
<evidence type="ECO:0000256" key="5">
    <source>
        <dbReference type="SAM" id="MobiDB-lite"/>
    </source>
</evidence>
<evidence type="ECO:0000256" key="2">
    <source>
        <dbReference type="ARBA" id="ARBA00008441"/>
    </source>
</evidence>
<accession>A0A1C7AEV7</accession>